<dbReference type="PRINTS" id="PR00035">
    <property type="entry name" value="HTHGNTR"/>
</dbReference>
<dbReference type="eggNOG" id="COG2186">
    <property type="taxonomic scope" value="Bacteria"/>
</dbReference>
<evidence type="ECO:0000256" key="2">
    <source>
        <dbReference type="ARBA" id="ARBA00023015"/>
    </source>
</evidence>
<dbReference type="SUPFAM" id="SSF46785">
    <property type="entry name" value="Winged helix' DNA-binding domain"/>
    <property type="match status" value="1"/>
</dbReference>
<organism evidence="8 9">
    <name type="scientific">Psychromonas ingrahamii (strain DSM 17664 / CCUG 51855 / 37)</name>
    <dbReference type="NCBI Taxonomy" id="357804"/>
    <lineage>
        <taxon>Bacteria</taxon>
        <taxon>Pseudomonadati</taxon>
        <taxon>Pseudomonadota</taxon>
        <taxon>Gammaproteobacteria</taxon>
        <taxon>Alteromonadales</taxon>
        <taxon>Psychromonadaceae</taxon>
        <taxon>Psychromonas</taxon>
    </lineage>
</organism>
<dbReference type="Proteomes" id="UP000000639">
    <property type="component" value="Chromosome"/>
</dbReference>
<comment type="function">
    <text evidence="5">Transcriptional repressor for the pyruvate dehydrogenase complex genes aceEF and lpd.</text>
</comment>
<dbReference type="HOGENOM" id="CLU_017584_9_5_6"/>
<dbReference type="PROSITE" id="PS50949">
    <property type="entry name" value="HTH_GNTR"/>
    <property type="match status" value="1"/>
</dbReference>
<dbReference type="SUPFAM" id="SSF48008">
    <property type="entry name" value="GntR ligand-binding domain-like"/>
    <property type="match status" value="1"/>
</dbReference>
<accession>A1SYR5</accession>
<dbReference type="GO" id="GO:0003700">
    <property type="term" value="F:DNA-binding transcription factor activity"/>
    <property type="evidence" value="ECO:0007669"/>
    <property type="project" value="InterPro"/>
</dbReference>
<evidence type="ECO:0000313" key="9">
    <source>
        <dbReference type="Proteomes" id="UP000000639"/>
    </source>
</evidence>
<dbReference type="AlphaFoldDB" id="A1SYR5"/>
<keyword evidence="9" id="KW-1185">Reference proteome</keyword>
<dbReference type="OrthoDB" id="5450856at2"/>
<evidence type="ECO:0000256" key="5">
    <source>
        <dbReference type="ARBA" id="ARBA00037357"/>
    </source>
</evidence>
<dbReference type="SMART" id="SM00895">
    <property type="entry name" value="FCD"/>
    <property type="match status" value="1"/>
</dbReference>
<dbReference type="InterPro" id="IPR000524">
    <property type="entry name" value="Tscrpt_reg_HTH_GntR"/>
</dbReference>
<dbReference type="EMBL" id="CP000510">
    <property type="protein sequence ID" value="ABM04630.1"/>
    <property type="molecule type" value="Genomic_DNA"/>
</dbReference>
<dbReference type="PANTHER" id="PTHR43537">
    <property type="entry name" value="TRANSCRIPTIONAL REGULATOR, GNTR FAMILY"/>
    <property type="match status" value="1"/>
</dbReference>
<dbReference type="NCBIfam" id="NF007001">
    <property type="entry name" value="PRK09464.1"/>
    <property type="match status" value="1"/>
</dbReference>
<protein>
    <recommendedName>
        <fullName evidence="6">Pyruvate dehydrogenase complex repressor</fullName>
    </recommendedName>
</protein>
<keyword evidence="1" id="KW-0678">Repressor</keyword>
<dbReference type="SMART" id="SM00345">
    <property type="entry name" value="HTH_GNTR"/>
    <property type="match status" value="1"/>
</dbReference>
<dbReference type="InterPro" id="IPR011711">
    <property type="entry name" value="GntR_C"/>
</dbReference>
<name>A1SYR5_PSYIN</name>
<dbReference type="Gene3D" id="1.20.120.530">
    <property type="entry name" value="GntR ligand-binding domain-like"/>
    <property type="match status" value="1"/>
</dbReference>
<reference evidence="8 9" key="1">
    <citation type="submission" date="2007-01" db="EMBL/GenBank/DDBJ databases">
        <title>Complete sequence of Psychromonas ingrahamii 37.</title>
        <authorList>
            <consortium name="US DOE Joint Genome Institute"/>
            <person name="Copeland A."/>
            <person name="Lucas S."/>
            <person name="Lapidus A."/>
            <person name="Barry K."/>
            <person name="Detter J.C."/>
            <person name="Glavina del Rio T."/>
            <person name="Hammon N."/>
            <person name="Israni S."/>
            <person name="Dalin E."/>
            <person name="Tice H."/>
            <person name="Pitluck S."/>
            <person name="Thompson L.S."/>
            <person name="Brettin T."/>
            <person name="Bruce D."/>
            <person name="Han C."/>
            <person name="Tapia R."/>
            <person name="Schmutz J."/>
            <person name="Larimer F."/>
            <person name="Land M."/>
            <person name="Hauser L."/>
            <person name="Kyrpides N."/>
            <person name="Ivanova N."/>
            <person name="Staley J."/>
            <person name="Richardson P."/>
        </authorList>
    </citation>
    <scope>NUCLEOTIDE SEQUENCE [LARGE SCALE GENOMIC DNA]</scope>
    <source>
        <strain evidence="8 9">37</strain>
    </source>
</reference>
<keyword evidence="3" id="KW-0238">DNA-binding</keyword>
<evidence type="ECO:0000256" key="4">
    <source>
        <dbReference type="ARBA" id="ARBA00023163"/>
    </source>
</evidence>
<gene>
    <name evidence="8" type="ordered locus">Ping_2928</name>
</gene>
<dbReference type="RefSeq" id="WP_011771184.1">
    <property type="nucleotide sequence ID" value="NC_008709.1"/>
</dbReference>
<evidence type="ECO:0000313" key="8">
    <source>
        <dbReference type="EMBL" id="ABM04630.1"/>
    </source>
</evidence>
<dbReference type="Pfam" id="PF07729">
    <property type="entry name" value="FCD"/>
    <property type="match status" value="1"/>
</dbReference>
<dbReference type="InterPro" id="IPR036388">
    <property type="entry name" value="WH-like_DNA-bd_sf"/>
</dbReference>
<dbReference type="FunFam" id="1.10.10.10:FF:000048">
    <property type="entry name" value="Pyruvate dehydrogenase complex transcriptional repressor"/>
    <property type="match status" value="1"/>
</dbReference>
<dbReference type="STRING" id="357804.Ping_2928"/>
<dbReference type="InterPro" id="IPR008920">
    <property type="entry name" value="TF_FadR/GntR_C"/>
</dbReference>
<evidence type="ECO:0000256" key="3">
    <source>
        <dbReference type="ARBA" id="ARBA00023125"/>
    </source>
</evidence>
<dbReference type="PANTHER" id="PTHR43537:SF34">
    <property type="entry name" value="PYRUVATE DEHYDROGENASE COMPLEX REPRESSOR"/>
    <property type="match status" value="1"/>
</dbReference>
<evidence type="ECO:0000259" key="7">
    <source>
        <dbReference type="PROSITE" id="PS50949"/>
    </source>
</evidence>
<evidence type="ECO:0000256" key="1">
    <source>
        <dbReference type="ARBA" id="ARBA00022491"/>
    </source>
</evidence>
<keyword evidence="2" id="KW-0805">Transcription regulation</keyword>
<evidence type="ECO:0000256" key="6">
    <source>
        <dbReference type="ARBA" id="ARBA00039592"/>
    </source>
</evidence>
<sequence length="249" mass="28585">MTYAKIKQPKLADVIENRLESMILDGSLELGEKLPSERELAKQFDVSRPSLREAMQRLESKGLLNRRQGGGTYVKEELRQRLTDPLFELLNTHPESQYDLLEFRYALEGVSAYYAALRGTSADFEKIKNSFAAIEKSRQTRDLEKEVQHVAQFYLSVIEASHNVVFLHLARGIQPLLEKNIADNVQQLYGYPEVADKIHQHRLQLLDAILSKQPASAQQASAQHLSYIEETRLVMLREESLFKRALGRF</sequence>
<dbReference type="Gene3D" id="1.10.10.10">
    <property type="entry name" value="Winged helix-like DNA-binding domain superfamily/Winged helix DNA-binding domain"/>
    <property type="match status" value="1"/>
</dbReference>
<keyword evidence="4" id="KW-0804">Transcription</keyword>
<proteinExistence type="predicted"/>
<dbReference type="CDD" id="cd07377">
    <property type="entry name" value="WHTH_GntR"/>
    <property type="match status" value="1"/>
</dbReference>
<dbReference type="InterPro" id="IPR036390">
    <property type="entry name" value="WH_DNA-bd_sf"/>
</dbReference>
<feature type="domain" description="HTH gntR-type" evidence="7">
    <location>
        <begin position="9"/>
        <end position="77"/>
    </location>
</feature>
<dbReference type="KEGG" id="pin:Ping_2928"/>
<dbReference type="GO" id="GO:0003677">
    <property type="term" value="F:DNA binding"/>
    <property type="evidence" value="ECO:0007669"/>
    <property type="project" value="UniProtKB-KW"/>
</dbReference>
<dbReference type="Pfam" id="PF00392">
    <property type="entry name" value="GntR"/>
    <property type="match status" value="1"/>
</dbReference>